<sequence>MFRLFLKFHLGQGCSGVAESTFASMGVRRDKWRCKLCRTPPSSQPDSENAAALLSDIAEKLSMLETIKTQVKSISSLELKLDELLTLKPEVEKLKEVVGCVLSQASIILRLQSDLNDTEQYNGSSNLEIHGLPTSPDENLGVFLSDLSQKLKIPSFSPNQVSAIHRLPKLKSGPATALVRFTSKDVRGRWLAARSKLRDLTNISYQTLYISRRTLPDQTGSFSLLRVQ</sequence>
<name>A0A9J6GYN9_HAELO</name>
<dbReference type="Proteomes" id="UP000821853">
    <property type="component" value="Chromosome 8"/>
</dbReference>
<accession>A0A9J6GYN9</accession>
<organism evidence="1 2">
    <name type="scientific">Haemaphysalis longicornis</name>
    <name type="common">Bush tick</name>
    <dbReference type="NCBI Taxonomy" id="44386"/>
    <lineage>
        <taxon>Eukaryota</taxon>
        <taxon>Metazoa</taxon>
        <taxon>Ecdysozoa</taxon>
        <taxon>Arthropoda</taxon>
        <taxon>Chelicerata</taxon>
        <taxon>Arachnida</taxon>
        <taxon>Acari</taxon>
        <taxon>Parasitiformes</taxon>
        <taxon>Ixodida</taxon>
        <taxon>Ixodoidea</taxon>
        <taxon>Ixodidae</taxon>
        <taxon>Haemaphysalinae</taxon>
        <taxon>Haemaphysalis</taxon>
    </lineage>
</organism>
<protein>
    <submittedName>
        <fullName evidence="1">Uncharacterized protein</fullName>
    </submittedName>
</protein>
<dbReference type="VEuPathDB" id="VectorBase:HLOH_058729"/>
<dbReference type="AlphaFoldDB" id="A0A9J6GYN9"/>
<dbReference type="OrthoDB" id="5960234at2759"/>
<reference evidence="1 2" key="1">
    <citation type="journal article" date="2020" name="Cell">
        <title>Large-Scale Comparative Analyses of Tick Genomes Elucidate Their Genetic Diversity and Vector Capacities.</title>
        <authorList>
            <consortium name="Tick Genome and Microbiome Consortium (TIGMIC)"/>
            <person name="Jia N."/>
            <person name="Wang J."/>
            <person name="Shi W."/>
            <person name="Du L."/>
            <person name="Sun Y."/>
            <person name="Zhan W."/>
            <person name="Jiang J.F."/>
            <person name="Wang Q."/>
            <person name="Zhang B."/>
            <person name="Ji P."/>
            <person name="Bell-Sakyi L."/>
            <person name="Cui X.M."/>
            <person name="Yuan T.T."/>
            <person name="Jiang B.G."/>
            <person name="Yang W.F."/>
            <person name="Lam T.T."/>
            <person name="Chang Q.C."/>
            <person name="Ding S.J."/>
            <person name="Wang X.J."/>
            <person name="Zhu J.G."/>
            <person name="Ruan X.D."/>
            <person name="Zhao L."/>
            <person name="Wei J.T."/>
            <person name="Ye R.Z."/>
            <person name="Que T.C."/>
            <person name="Du C.H."/>
            <person name="Zhou Y.H."/>
            <person name="Cheng J.X."/>
            <person name="Dai P.F."/>
            <person name="Guo W.B."/>
            <person name="Han X.H."/>
            <person name="Huang E.J."/>
            <person name="Li L.F."/>
            <person name="Wei W."/>
            <person name="Gao Y.C."/>
            <person name="Liu J.Z."/>
            <person name="Shao H.Z."/>
            <person name="Wang X."/>
            <person name="Wang C.C."/>
            <person name="Yang T.C."/>
            <person name="Huo Q.B."/>
            <person name="Li W."/>
            <person name="Chen H.Y."/>
            <person name="Chen S.E."/>
            <person name="Zhou L.G."/>
            <person name="Ni X.B."/>
            <person name="Tian J.H."/>
            <person name="Sheng Y."/>
            <person name="Liu T."/>
            <person name="Pan Y.S."/>
            <person name="Xia L.Y."/>
            <person name="Li J."/>
            <person name="Zhao F."/>
            <person name="Cao W.C."/>
        </authorList>
    </citation>
    <scope>NUCLEOTIDE SEQUENCE [LARGE SCALE GENOMIC DNA]</scope>
    <source>
        <strain evidence="1">HaeL-2018</strain>
    </source>
</reference>
<gene>
    <name evidence="1" type="ORF">HPB48_005758</name>
</gene>
<proteinExistence type="predicted"/>
<comment type="caution">
    <text evidence="1">The sequence shown here is derived from an EMBL/GenBank/DDBJ whole genome shotgun (WGS) entry which is preliminary data.</text>
</comment>
<keyword evidence="2" id="KW-1185">Reference proteome</keyword>
<evidence type="ECO:0000313" key="1">
    <source>
        <dbReference type="EMBL" id="KAH9379500.1"/>
    </source>
</evidence>
<evidence type="ECO:0000313" key="2">
    <source>
        <dbReference type="Proteomes" id="UP000821853"/>
    </source>
</evidence>
<dbReference type="EMBL" id="JABSTR010000010">
    <property type="protein sequence ID" value="KAH9379500.1"/>
    <property type="molecule type" value="Genomic_DNA"/>
</dbReference>